<dbReference type="EMBL" id="UINC01133426">
    <property type="protein sequence ID" value="SVD16351.1"/>
    <property type="molecule type" value="Genomic_DNA"/>
</dbReference>
<reference evidence="1" key="1">
    <citation type="submission" date="2018-05" db="EMBL/GenBank/DDBJ databases">
        <authorList>
            <person name="Lanie J.A."/>
            <person name="Ng W.-L."/>
            <person name="Kazmierczak K.M."/>
            <person name="Andrzejewski T.M."/>
            <person name="Davidsen T.M."/>
            <person name="Wayne K.J."/>
            <person name="Tettelin H."/>
            <person name="Glass J.I."/>
            <person name="Rusch D."/>
            <person name="Podicherti R."/>
            <person name="Tsui H.-C.T."/>
            <person name="Winkler M.E."/>
        </authorList>
    </citation>
    <scope>NUCLEOTIDE SEQUENCE</scope>
</reference>
<name>A0A382T4Z2_9ZZZZ</name>
<gene>
    <name evidence="1" type="ORF">METZ01_LOCUS369205</name>
</gene>
<organism evidence="1">
    <name type="scientific">marine metagenome</name>
    <dbReference type="NCBI Taxonomy" id="408172"/>
    <lineage>
        <taxon>unclassified sequences</taxon>
        <taxon>metagenomes</taxon>
        <taxon>ecological metagenomes</taxon>
    </lineage>
</organism>
<feature type="non-terminal residue" evidence="1">
    <location>
        <position position="109"/>
    </location>
</feature>
<proteinExistence type="predicted"/>
<dbReference type="AlphaFoldDB" id="A0A382T4Z2"/>
<evidence type="ECO:0008006" key="2">
    <source>
        <dbReference type="Google" id="ProtNLM"/>
    </source>
</evidence>
<sequence length="109" mass="12159">MYLVYLGESGNTGVSVADSNQPHHVHVGLLIHESQSISIKGEFDALCRRHFGRPLGEAGTPDEIRPSDVFQGRGAFTSWTVEKRHELIQDCLSVLIRRETPLIATYVDK</sequence>
<accession>A0A382T4Z2</accession>
<protein>
    <recommendedName>
        <fullName evidence="2">DUF3800 domain-containing protein</fullName>
    </recommendedName>
</protein>
<evidence type="ECO:0000313" key="1">
    <source>
        <dbReference type="EMBL" id="SVD16351.1"/>
    </source>
</evidence>